<dbReference type="PROSITE" id="PS00028">
    <property type="entry name" value="ZINC_FINGER_C2H2_1"/>
    <property type="match status" value="2"/>
</dbReference>
<reference evidence="8" key="1">
    <citation type="submission" date="2016-04" db="EMBL/GenBank/DDBJ databases">
        <authorList>
            <person name="Evans L.H."/>
            <person name="Alamgir A."/>
            <person name="Owens N."/>
            <person name="Weber N.D."/>
            <person name="Virtaneva K."/>
            <person name="Barbian K."/>
            <person name="Babar A."/>
            <person name="Rosenke K."/>
        </authorList>
    </citation>
    <scope>NUCLEOTIDE SEQUENCE [LARGE SCALE GENOMIC DNA]</scope>
    <source>
        <strain evidence="8">CBS 101.48</strain>
    </source>
</reference>
<feature type="compositionally biased region" description="Acidic residues" evidence="6">
    <location>
        <begin position="183"/>
        <end position="195"/>
    </location>
</feature>
<evidence type="ECO:0000313" key="8">
    <source>
        <dbReference type="EMBL" id="SAL98496.1"/>
    </source>
</evidence>
<keyword evidence="1" id="KW-0479">Metal-binding</keyword>
<dbReference type="PANTHER" id="PTHR23057">
    <property type="entry name" value="JUXTAPOSED WITH ANOTHER ZINC FINGER PROTEIN 1"/>
    <property type="match status" value="1"/>
</dbReference>
<evidence type="ECO:0000256" key="3">
    <source>
        <dbReference type="ARBA" id="ARBA00022771"/>
    </source>
</evidence>
<dbReference type="EMBL" id="LT552109">
    <property type="protein sequence ID" value="SAL98496.1"/>
    <property type="molecule type" value="Genomic_DNA"/>
</dbReference>
<organism evidence="8">
    <name type="scientific">Absidia glauca</name>
    <name type="common">Pin mould</name>
    <dbReference type="NCBI Taxonomy" id="4829"/>
    <lineage>
        <taxon>Eukaryota</taxon>
        <taxon>Fungi</taxon>
        <taxon>Fungi incertae sedis</taxon>
        <taxon>Mucoromycota</taxon>
        <taxon>Mucoromycotina</taxon>
        <taxon>Mucoromycetes</taxon>
        <taxon>Mucorales</taxon>
        <taxon>Cunninghamellaceae</taxon>
        <taxon>Absidia</taxon>
    </lineage>
</organism>
<accession>A0A168MGX0</accession>
<dbReference type="AlphaFoldDB" id="A0A168MGX0"/>
<dbReference type="InterPro" id="IPR051580">
    <property type="entry name" value="ZnF-Chromatin_assoc"/>
</dbReference>
<dbReference type="SUPFAM" id="SSF57667">
    <property type="entry name" value="beta-beta-alpha zinc fingers"/>
    <property type="match status" value="1"/>
</dbReference>
<dbReference type="Gene3D" id="3.30.160.60">
    <property type="entry name" value="Classic Zinc Finger"/>
    <property type="match status" value="1"/>
</dbReference>
<keyword evidence="3 5" id="KW-0863">Zinc-finger</keyword>
<dbReference type="InterPro" id="IPR013087">
    <property type="entry name" value="Znf_C2H2_type"/>
</dbReference>
<sequence>MPAPIQYNCIRRMSTITVPKQDIHFDVYDFQQCKPQGNIDTTLESRKLEADYCRDFSCCGLVLNDLHDLLQHYEESHVQDEEDELYSQGDDTGVDHHSWPSTSSLLVNQEGATTTRSKVASYLSDMYNDGLGMIDSSSALYDSDPLSPVTSGFSSDGEYSMPPTPSYATTSYPSALMNGSLEGDTDEYDDDDSESTDLANRICGKKRTFQQASSSNAMDLLTLSAAKKLALAAPESFNCLTDEEFLAHAGVLLASANTSYLYADKPYKCAVQGCDKAYKNPNGLKYHKEHGHCSLGEDHETPKPYQCTIGDCCKRYKNLNGLKYHIEHSHMAALNHTLATFGCSAGPLQTPPPSAVPSPLLDSSDPPFF</sequence>
<dbReference type="PROSITE" id="PS50157">
    <property type="entry name" value="ZINC_FINGER_C2H2_2"/>
    <property type="match status" value="1"/>
</dbReference>
<protein>
    <recommendedName>
        <fullName evidence="7">C2H2-type domain-containing protein</fullName>
    </recommendedName>
</protein>
<dbReference type="PANTHER" id="PTHR23057:SF0">
    <property type="entry name" value="JUXTAPOSED WITH ANOTHER ZINC FINGER PROTEIN 1"/>
    <property type="match status" value="1"/>
</dbReference>
<keyword evidence="4" id="KW-0862">Zinc</keyword>
<evidence type="ECO:0000256" key="6">
    <source>
        <dbReference type="SAM" id="MobiDB-lite"/>
    </source>
</evidence>
<dbReference type="GO" id="GO:0005634">
    <property type="term" value="C:nucleus"/>
    <property type="evidence" value="ECO:0007669"/>
    <property type="project" value="TreeGrafter"/>
</dbReference>
<keyword evidence="2" id="KW-0677">Repeat</keyword>
<dbReference type="InterPro" id="IPR036236">
    <property type="entry name" value="Znf_C2H2_sf"/>
</dbReference>
<dbReference type="FunCoup" id="A0A168MGX0">
    <property type="interactions" value="259"/>
</dbReference>
<dbReference type="STRING" id="4829.A0A168MGX0"/>
<evidence type="ECO:0000256" key="1">
    <source>
        <dbReference type="ARBA" id="ARBA00022723"/>
    </source>
</evidence>
<evidence type="ECO:0000259" key="7">
    <source>
        <dbReference type="PROSITE" id="PS50157"/>
    </source>
</evidence>
<dbReference type="OMA" id="NCDKAYK"/>
<dbReference type="GO" id="GO:0008270">
    <property type="term" value="F:zinc ion binding"/>
    <property type="evidence" value="ECO:0007669"/>
    <property type="project" value="UniProtKB-KW"/>
</dbReference>
<feature type="domain" description="C2H2-type" evidence="7">
    <location>
        <begin position="267"/>
        <end position="304"/>
    </location>
</feature>
<keyword evidence="9" id="KW-1185">Reference proteome</keyword>
<evidence type="ECO:0000313" key="9">
    <source>
        <dbReference type="Proteomes" id="UP000078561"/>
    </source>
</evidence>
<dbReference type="OrthoDB" id="3269380at2759"/>
<evidence type="ECO:0000256" key="4">
    <source>
        <dbReference type="ARBA" id="ARBA00022833"/>
    </source>
</evidence>
<dbReference type="InParanoid" id="A0A168MGX0"/>
<proteinExistence type="predicted"/>
<feature type="region of interest" description="Disordered" evidence="6">
    <location>
        <begin position="151"/>
        <end position="197"/>
    </location>
</feature>
<evidence type="ECO:0000256" key="2">
    <source>
        <dbReference type="ARBA" id="ARBA00022737"/>
    </source>
</evidence>
<evidence type="ECO:0000256" key="5">
    <source>
        <dbReference type="PROSITE-ProRule" id="PRU00042"/>
    </source>
</evidence>
<gene>
    <name evidence="8" type="primary">ABSGL_04033.1 scaffold 4782</name>
</gene>
<dbReference type="Proteomes" id="UP000078561">
    <property type="component" value="Unassembled WGS sequence"/>
</dbReference>
<name>A0A168MGX0_ABSGL</name>
<feature type="region of interest" description="Disordered" evidence="6">
    <location>
        <begin position="80"/>
        <end position="101"/>
    </location>
</feature>
<feature type="compositionally biased region" description="Low complexity" evidence="6">
    <location>
        <begin position="166"/>
        <end position="175"/>
    </location>
</feature>
<dbReference type="SMART" id="SM00355">
    <property type="entry name" value="ZnF_C2H2"/>
    <property type="match status" value="3"/>
</dbReference>